<dbReference type="Pfam" id="PF00535">
    <property type="entry name" value="Glycos_transf_2"/>
    <property type="match status" value="2"/>
</dbReference>
<accession>A0ABN8H0J4</accession>
<dbReference type="InterPro" id="IPR029044">
    <property type="entry name" value="Nucleotide-diphossugar_trans"/>
</dbReference>
<dbReference type="InterPro" id="IPR011990">
    <property type="entry name" value="TPR-like_helical_dom_sf"/>
</dbReference>
<dbReference type="EMBL" id="CAKMMF010000043">
    <property type="protein sequence ID" value="CAH1223743.1"/>
    <property type="molecule type" value="Genomic_DNA"/>
</dbReference>
<comment type="caution">
    <text evidence="3">The sequence shown here is derived from an EMBL/GenBank/DDBJ whole genome shotgun (WGS) entry which is preliminary data.</text>
</comment>
<organism evidence="3 4">
    <name type="scientific">Paenibacillus plantiphilus</name>
    <dbReference type="NCBI Taxonomy" id="2905650"/>
    <lineage>
        <taxon>Bacteria</taxon>
        <taxon>Bacillati</taxon>
        <taxon>Bacillota</taxon>
        <taxon>Bacilli</taxon>
        <taxon>Bacillales</taxon>
        <taxon>Paenibacillaceae</taxon>
        <taxon>Paenibacillus</taxon>
    </lineage>
</organism>
<evidence type="ECO:0000259" key="2">
    <source>
        <dbReference type="Pfam" id="PF00535"/>
    </source>
</evidence>
<dbReference type="PANTHER" id="PTHR43685">
    <property type="entry name" value="GLYCOSYLTRANSFERASE"/>
    <property type="match status" value="1"/>
</dbReference>
<feature type="domain" description="Glycosyltransferase 2-like" evidence="2">
    <location>
        <begin position="754"/>
        <end position="883"/>
    </location>
</feature>
<feature type="domain" description="Glycosyltransferase 2-like" evidence="2">
    <location>
        <begin position="10"/>
        <end position="88"/>
    </location>
</feature>
<dbReference type="InterPro" id="IPR050834">
    <property type="entry name" value="Glycosyltransf_2"/>
</dbReference>
<dbReference type="Proteomes" id="UP000838686">
    <property type="component" value="Unassembled WGS sequence"/>
</dbReference>
<sequence length="979" mass="111190">MKMVSYILVNNNEATLADAIRSVKGHADEVIVVDTGSTDNSVRIALDLGARVYYFAWNGNFSEARNYALHLVQEADWVLVIDSDEVFEWRASISLKEWAMELDPERTVAAFNCSHLESSNSRLLSVTHVERLFSPAFFYYAGTVHERLLPHNKMEKKEIRLCPCAGYRHYGYSSEYHEVKSSRNIGLLQQAVGSDPSDGFNYRYLASETYNAGYYADTIKYADTALHLLAAVDTYSRAQAHYYKTMALLQLRNNAEAELAAVAGMKELGDYPDLYAIAAEICFDAQRWEEACTRFNEWQQRLQNPAKLYPNHCISLAETFHRHQWIAANKTGNFKNTLRGEAQNMKVALLIVHPHLDNDWEELLSHIQSKFQGLSYEVGLWSKEQFGVKAKSIAEKAGVRYIKGKSLAEAEAALLNACNADLLWVWKANERISSALNEELLLAAFAHNGTVAIRSYSERLGHQWTESRIRMKPMPNKVVYSASQAEAAADVEFQQEPLADRFIVVEKPLFIPVDKQREWVALLSEETSVQRLLAYFGCHRYSDVLAMDVSSKDAAAQLPYQFYQVLSYMNLGMIEQASELIYTVLDAELEEQEQLDFIYLLGKLAVNAQIEEMKRETIELLQGTVQSNPLLETRLVLTEEPDWLALIAELQWQLGERKQAILSWRHALESAAYCNEGCAYRLAEAVYEEYKTEGFEAIARAILEIFNVDSPTAQSLLYPVYTYLNMPEWALLFQRFLAADTNNTQNNDAAPLVSVILPIHNDTRYLVESIRSILSQTCLELELIIVDDGSDGEVRAIADRFKFDSRLSFYRLESNGGLPRALNYGISKAKGAYMAWTSADNYAHPRWLERMVQTISANPRASAVMSDYYHVDENGLVLETKRMPAYKLNGLQNGGPSLLWRTSSLKKTGGFDESLFGIEDRDFTIRLALAGNVHLLPEPLYYYRIHEDSLSSRIDAGSLGGWPELHEKLKRKWLCLSFV</sequence>
<dbReference type="InterPro" id="IPR001173">
    <property type="entry name" value="Glyco_trans_2-like"/>
</dbReference>
<proteinExistence type="inferred from homology"/>
<keyword evidence="4" id="KW-1185">Reference proteome</keyword>
<dbReference type="Gene3D" id="1.25.40.10">
    <property type="entry name" value="Tetratricopeptide repeat domain"/>
    <property type="match status" value="1"/>
</dbReference>
<evidence type="ECO:0000313" key="3">
    <source>
        <dbReference type="EMBL" id="CAH1223743.1"/>
    </source>
</evidence>
<evidence type="ECO:0000256" key="1">
    <source>
        <dbReference type="ARBA" id="ARBA00006739"/>
    </source>
</evidence>
<evidence type="ECO:0000313" key="4">
    <source>
        <dbReference type="Proteomes" id="UP000838686"/>
    </source>
</evidence>
<dbReference type="SUPFAM" id="SSF53448">
    <property type="entry name" value="Nucleotide-diphospho-sugar transferases"/>
    <property type="match status" value="2"/>
</dbReference>
<dbReference type="RefSeq" id="WP_236346850.1">
    <property type="nucleotide sequence ID" value="NZ_CAKMMF010000043.1"/>
</dbReference>
<dbReference type="Gene3D" id="3.90.550.10">
    <property type="entry name" value="Spore Coat Polysaccharide Biosynthesis Protein SpsA, Chain A"/>
    <property type="match status" value="2"/>
</dbReference>
<comment type="similarity">
    <text evidence="1">Belongs to the glycosyltransferase 2 family.</text>
</comment>
<protein>
    <recommendedName>
        <fullName evidence="2">Glycosyltransferase 2-like domain-containing protein</fullName>
    </recommendedName>
</protein>
<dbReference type="SUPFAM" id="SSF48452">
    <property type="entry name" value="TPR-like"/>
    <property type="match status" value="1"/>
</dbReference>
<reference evidence="3" key="1">
    <citation type="submission" date="2022-01" db="EMBL/GenBank/DDBJ databases">
        <authorList>
            <person name="Criscuolo A."/>
        </authorList>
    </citation>
    <scope>NUCLEOTIDE SEQUENCE</scope>
    <source>
        <strain evidence="3">CIP111893</strain>
    </source>
</reference>
<name>A0ABN8H0J4_9BACL</name>
<dbReference type="PANTHER" id="PTHR43685:SF11">
    <property type="entry name" value="GLYCOSYLTRANSFERASE TAGX-RELATED"/>
    <property type="match status" value="1"/>
</dbReference>
<gene>
    <name evidence="3" type="ORF">PAECIP111893_05037</name>
</gene>